<dbReference type="OrthoDB" id="10265969at2759"/>
<gene>
    <name evidence="5" type="ORF">OSTLU_31660</name>
</gene>
<proteinExistence type="predicted"/>
<dbReference type="HOGENOM" id="CLU_623169_0_0_1"/>
<evidence type="ECO:0000313" key="6">
    <source>
        <dbReference type="Proteomes" id="UP000001568"/>
    </source>
</evidence>
<reference evidence="5 6" key="1">
    <citation type="journal article" date="2007" name="Proc. Natl. Acad. Sci. U.S.A.">
        <title>The tiny eukaryote Ostreococcus provides genomic insights into the paradox of plankton speciation.</title>
        <authorList>
            <person name="Palenik B."/>
            <person name="Grimwood J."/>
            <person name="Aerts A."/>
            <person name="Rouze P."/>
            <person name="Salamov A."/>
            <person name="Putnam N."/>
            <person name="Dupont C."/>
            <person name="Jorgensen R."/>
            <person name="Derelle E."/>
            <person name="Rombauts S."/>
            <person name="Zhou K."/>
            <person name="Otillar R."/>
            <person name="Merchant S.S."/>
            <person name="Podell S."/>
            <person name="Gaasterland T."/>
            <person name="Napoli C."/>
            <person name="Gendler K."/>
            <person name="Manuell A."/>
            <person name="Tai V."/>
            <person name="Vallon O."/>
            <person name="Piganeau G."/>
            <person name="Jancek S."/>
            <person name="Heijde M."/>
            <person name="Jabbari K."/>
            <person name="Bowler C."/>
            <person name="Lohr M."/>
            <person name="Robbens S."/>
            <person name="Werner G."/>
            <person name="Dubchak I."/>
            <person name="Pazour G.J."/>
            <person name="Ren Q."/>
            <person name="Paulsen I."/>
            <person name="Delwiche C."/>
            <person name="Schmutz J."/>
            <person name="Rokhsar D."/>
            <person name="Van de Peer Y."/>
            <person name="Moreau H."/>
            <person name="Grigoriev I.V."/>
        </authorList>
    </citation>
    <scope>NUCLEOTIDE SEQUENCE [LARGE SCALE GENOMIC DNA]</scope>
    <source>
        <strain evidence="5 6">CCE9901</strain>
    </source>
</reference>
<dbReference type="Proteomes" id="UP000001568">
    <property type="component" value="Chromosome 5"/>
</dbReference>
<organism evidence="5 6">
    <name type="scientific">Ostreococcus lucimarinus (strain CCE9901)</name>
    <dbReference type="NCBI Taxonomy" id="436017"/>
    <lineage>
        <taxon>Eukaryota</taxon>
        <taxon>Viridiplantae</taxon>
        <taxon>Chlorophyta</taxon>
        <taxon>Mamiellophyceae</taxon>
        <taxon>Mamiellales</taxon>
        <taxon>Bathycoccaceae</taxon>
        <taxon>Ostreococcus</taxon>
    </lineage>
</organism>
<dbReference type="PANTHER" id="PTHR12346:SF25">
    <property type="entry name" value="OS05G0588700 PROTEIN"/>
    <property type="match status" value="1"/>
</dbReference>
<evidence type="ECO:0000256" key="3">
    <source>
        <dbReference type="PROSITE-ProRule" id="PRU00810"/>
    </source>
</evidence>
<evidence type="ECO:0008006" key="7">
    <source>
        <dbReference type="Google" id="ProtNLM"/>
    </source>
</evidence>
<dbReference type="KEGG" id="olu:OSTLU_31660"/>
<feature type="compositionally biased region" description="Acidic residues" evidence="4">
    <location>
        <begin position="213"/>
        <end position="230"/>
    </location>
</feature>
<dbReference type="PANTHER" id="PTHR12346">
    <property type="entry name" value="SIN3B-RELATED"/>
    <property type="match status" value="1"/>
</dbReference>
<sequence length="440" mass="50175">MALATAPPAGNVADALAYVREVRDRFARQTGKYREFLAAMRDFKTGTLTPEGVIERVRRCLRGHDDLLDGFRAFLPEETDENRSATLLSGQDLLKRIRAQYASDDRPYQAFLQTLIKFRNKQFSAEEVVQKCAILFYDHPQLLEGENGLATFVPKTCKPPTRSSWFEWSPAVHHRFSSESFRLFVRTLLLCEYKSRLTPPEPKMRRWRLTDGDSSESDSDDYTSSDESESESSTVIEKESGTLRPDQIPDRWVGKIHDRTLSAFERLTLELKPKDEEYCWADTKAAREAKESKDAIELRGKRGRGEERDFTTTPRDSPSPPPSFNKRRASARIVAKVNRGIVYNRYRSLASPDGLSRGRMRMTRSMSTVDDTLPAKPDRKFLINRDEGKMSPLCAERIGLHSLPAVALEKIIACYSAQEGVAELNQIRESLIKSLIKNNR</sequence>
<feature type="region of interest" description="Disordered" evidence="4">
    <location>
        <begin position="203"/>
        <end position="249"/>
    </location>
</feature>
<evidence type="ECO:0000256" key="4">
    <source>
        <dbReference type="SAM" id="MobiDB-lite"/>
    </source>
</evidence>
<dbReference type="PROSITE" id="PS51477">
    <property type="entry name" value="PAH"/>
    <property type="match status" value="2"/>
</dbReference>
<protein>
    <recommendedName>
        <fullName evidence="7">Histone deacetylase interacting domain-containing protein</fullName>
    </recommendedName>
</protein>
<name>A4RXD9_OSTLU</name>
<dbReference type="InterPro" id="IPR039774">
    <property type="entry name" value="Sin3-like"/>
</dbReference>
<comment type="subcellular location">
    <subcellularLocation>
        <location evidence="1 3">Nucleus</location>
    </subcellularLocation>
</comment>
<dbReference type="GO" id="GO:0000785">
    <property type="term" value="C:chromatin"/>
    <property type="evidence" value="ECO:0007669"/>
    <property type="project" value="TreeGrafter"/>
</dbReference>
<dbReference type="Gramene" id="ABO96026">
    <property type="protein sequence ID" value="ABO96026"/>
    <property type="gene ID" value="OSTLU_31660"/>
</dbReference>
<dbReference type="Pfam" id="PF02671">
    <property type="entry name" value="PAH"/>
    <property type="match status" value="2"/>
</dbReference>
<dbReference type="SUPFAM" id="SSF47762">
    <property type="entry name" value="PAH2 domain"/>
    <property type="match status" value="2"/>
</dbReference>
<dbReference type="RefSeq" id="XP_001417733.1">
    <property type="nucleotide sequence ID" value="XM_001417696.1"/>
</dbReference>
<dbReference type="GO" id="GO:0003714">
    <property type="term" value="F:transcription corepressor activity"/>
    <property type="evidence" value="ECO:0007669"/>
    <property type="project" value="InterPro"/>
</dbReference>
<evidence type="ECO:0000256" key="2">
    <source>
        <dbReference type="ARBA" id="ARBA00023242"/>
    </source>
</evidence>
<dbReference type="AlphaFoldDB" id="A4RXD9"/>
<dbReference type="OMA" id="NCMERII"/>
<evidence type="ECO:0000256" key="1">
    <source>
        <dbReference type="ARBA" id="ARBA00004123"/>
    </source>
</evidence>
<keyword evidence="2 3" id="KW-0539">Nucleus</keyword>
<dbReference type="InterPro" id="IPR036600">
    <property type="entry name" value="PAH_sf"/>
</dbReference>
<keyword evidence="6" id="KW-1185">Reference proteome</keyword>
<dbReference type="GeneID" id="5001916"/>
<feature type="compositionally biased region" description="Basic and acidic residues" evidence="4">
    <location>
        <begin position="236"/>
        <end position="249"/>
    </location>
</feature>
<dbReference type="EMBL" id="CP000585">
    <property type="protein sequence ID" value="ABO96026.1"/>
    <property type="molecule type" value="Genomic_DNA"/>
</dbReference>
<accession>A4RXD9</accession>
<dbReference type="eggNOG" id="KOG4204">
    <property type="taxonomic scope" value="Eukaryota"/>
</dbReference>
<dbReference type="STRING" id="436017.A4RXD9"/>
<evidence type="ECO:0000313" key="5">
    <source>
        <dbReference type="EMBL" id="ABO96026.1"/>
    </source>
</evidence>
<dbReference type="InterPro" id="IPR003822">
    <property type="entry name" value="PAH"/>
</dbReference>
<dbReference type="GO" id="GO:0000122">
    <property type="term" value="P:negative regulation of transcription by RNA polymerase II"/>
    <property type="evidence" value="ECO:0007669"/>
    <property type="project" value="TreeGrafter"/>
</dbReference>
<dbReference type="Gene3D" id="1.20.1160.11">
    <property type="entry name" value="Paired amphipathic helix"/>
    <property type="match status" value="2"/>
</dbReference>
<feature type="compositionally biased region" description="Basic and acidic residues" evidence="4">
    <location>
        <begin position="290"/>
        <end position="310"/>
    </location>
</feature>
<feature type="region of interest" description="Disordered" evidence="4">
    <location>
        <begin position="290"/>
        <end position="329"/>
    </location>
</feature>
<dbReference type="GO" id="GO:0000118">
    <property type="term" value="C:histone deacetylase complex"/>
    <property type="evidence" value="ECO:0007669"/>
    <property type="project" value="TreeGrafter"/>
</dbReference>